<dbReference type="Pfam" id="PF02770">
    <property type="entry name" value="Acyl-CoA_dh_M"/>
    <property type="match status" value="1"/>
</dbReference>
<keyword evidence="2" id="KW-0560">Oxidoreductase</keyword>
<dbReference type="Gene3D" id="1.10.540.10">
    <property type="entry name" value="Acyl-CoA dehydrogenase/oxidase, N-terminal domain"/>
    <property type="match status" value="1"/>
</dbReference>
<dbReference type="GO" id="GO:0050660">
    <property type="term" value="F:flavin adenine dinucleotide binding"/>
    <property type="evidence" value="ECO:0007669"/>
    <property type="project" value="InterPro"/>
</dbReference>
<name>A0A2W5MAA8_ANCNO</name>
<keyword evidence="1" id="KW-0285">Flavoprotein</keyword>
<dbReference type="InterPro" id="IPR037069">
    <property type="entry name" value="AcylCoA_DH/ox_N_sf"/>
</dbReference>
<dbReference type="Proteomes" id="UP000249577">
    <property type="component" value="Unassembled WGS sequence"/>
</dbReference>
<sequence>MNVIARAASFATPEIPRLGSPELATILQEIAAGASERDAKRILPFEQVDLLRRARIGALRLREADGGAGVSLRELFATVVALGEADPNVAQILRNHFGYSERFCQPAANDAHRPWARLIAGGEIVGLAMTEVNNRAVGGTGFDTKLSPKGDGYALNGVKYFSTGSLFADYVMVRAQDLNDRFVTVVVPAKREGVTLIDDWDGFGQRLTGTGTTRFEDAAVRPEEVVFDDEVRGQGYDRPYHGSFQQLFLTAIVAGIIRSAATDAAALVKRRARSFSFAPTEKPAEDPILQQAVGEIASAAFAAEAAVLAAADALERAVATRVDGSPDLEAAHEGALAAAKAKVIVDELAIRSGSKIFDVGGATSTKSSANLDRHWRNARTLATHNPASYKARGVGQHLVTGERVPLTGFF</sequence>
<dbReference type="AlphaFoldDB" id="A0A2W5MAA8"/>
<dbReference type="InterPro" id="IPR036250">
    <property type="entry name" value="AcylCo_DH-like_C"/>
</dbReference>
<dbReference type="GO" id="GO:0005737">
    <property type="term" value="C:cytoplasm"/>
    <property type="evidence" value="ECO:0007669"/>
    <property type="project" value="TreeGrafter"/>
</dbReference>
<dbReference type="InterPro" id="IPR006091">
    <property type="entry name" value="Acyl-CoA_Oxase/DH_mid-dom"/>
</dbReference>
<dbReference type="Pfam" id="PF08028">
    <property type="entry name" value="Acyl-CoA_dh_2"/>
    <property type="match status" value="1"/>
</dbReference>
<dbReference type="GO" id="GO:0016712">
    <property type="term" value="F:oxidoreductase activity, acting on paired donors, with incorporation or reduction of molecular oxygen, reduced flavin or flavoprotein as one donor, and incorporation of one atom of oxygen"/>
    <property type="evidence" value="ECO:0007669"/>
    <property type="project" value="TreeGrafter"/>
</dbReference>
<dbReference type="Gene3D" id="2.40.110.10">
    <property type="entry name" value="Butyryl-CoA Dehydrogenase, subunit A, domain 2"/>
    <property type="match status" value="1"/>
</dbReference>
<protein>
    <submittedName>
        <fullName evidence="5">Acyl-CoA dehydrogenase</fullName>
    </submittedName>
</protein>
<dbReference type="PIRSF" id="PIRSF016578">
    <property type="entry name" value="HsaA"/>
    <property type="match status" value="1"/>
</dbReference>
<dbReference type="InterPro" id="IPR013107">
    <property type="entry name" value="Acyl-CoA_DH_C"/>
</dbReference>
<comment type="caution">
    <text evidence="5">The sequence shown here is derived from an EMBL/GenBank/DDBJ whole genome shotgun (WGS) entry which is preliminary data.</text>
</comment>
<accession>A0A2W5MAA8</accession>
<dbReference type="SUPFAM" id="SSF47203">
    <property type="entry name" value="Acyl-CoA dehydrogenase C-terminal domain-like"/>
    <property type="match status" value="1"/>
</dbReference>
<evidence type="ECO:0000313" key="5">
    <source>
        <dbReference type="EMBL" id="PZQ10380.1"/>
    </source>
</evidence>
<dbReference type="EMBL" id="QFPN01000016">
    <property type="protein sequence ID" value="PZQ10380.1"/>
    <property type="molecule type" value="Genomic_DNA"/>
</dbReference>
<feature type="domain" description="Acyl-CoA oxidase/dehydrogenase middle" evidence="3">
    <location>
        <begin position="127"/>
        <end position="217"/>
    </location>
</feature>
<proteinExistence type="predicted"/>
<reference evidence="5 6" key="1">
    <citation type="submission" date="2017-08" db="EMBL/GenBank/DDBJ databases">
        <title>Infants hospitalized years apart are colonized by the same room-sourced microbial strains.</title>
        <authorList>
            <person name="Brooks B."/>
            <person name="Olm M.R."/>
            <person name="Firek B.A."/>
            <person name="Baker R."/>
            <person name="Thomas B.C."/>
            <person name="Morowitz M.J."/>
            <person name="Banfield J.F."/>
        </authorList>
    </citation>
    <scope>NUCLEOTIDE SEQUENCE [LARGE SCALE GENOMIC DNA]</scope>
    <source>
        <strain evidence="5">S2_005_003_R2_43</strain>
    </source>
</reference>
<dbReference type="InterPro" id="IPR009100">
    <property type="entry name" value="AcylCoA_DH/oxidase_NM_dom_sf"/>
</dbReference>
<dbReference type="GO" id="GO:0003995">
    <property type="term" value="F:acyl-CoA dehydrogenase activity"/>
    <property type="evidence" value="ECO:0007669"/>
    <property type="project" value="TreeGrafter"/>
</dbReference>
<evidence type="ECO:0000259" key="4">
    <source>
        <dbReference type="Pfam" id="PF08028"/>
    </source>
</evidence>
<evidence type="ECO:0000256" key="1">
    <source>
        <dbReference type="ARBA" id="ARBA00022630"/>
    </source>
</evidence>
<dbReference type="InterPro" id="IPR046373">
    <property type="entry name" value="Acyl-CoA_Oxase/DH_mid-dom_sf"/>
</dbReference>
<dbReference type="GO" id="GO:0033539">
    <property type="term" value="P:fatty acid beta-oxidation using acyl-CoA dehydrogenase"/>
    <property type="evidence" value="ECO:0007669"/>
    <property type="project" value="TreeGrafter"/>
</dbReference>
<dbReference type="PANTHER" id="PTHR48083:SF19">
    <property type="entry name" value="FLAVIN-DEPENDENT MONOOXYGENASE, OXYGENASE SUBUNIT HSAA"/>
    <property type="match status" value="1"/>
</dbReference>
<dbReference type="PANTHER" id="PTHR48083">
    <property type="entry name" value="MEDIUM-CHAIN SPECIFIC ACYL-COA DEHYDROGENASE, MITOCHONDRIAL-RELATED"/>
    <property type="match status" value="1"/>
</dbReference>
<evidence type="ECO:0000313" key="6">
    <source>
        <dbReference type="Proteomes" id="UP000249577"/>
    </source>
</evidence>
<evidence type="ECO:0000256" key="2">
    <source>
        <dbReference type="ARBA" id="ARBA00023002"/>
    </source>
</evidence>
<evidence type="ECO:0000259" key="3">
    <source>
        <dbReference type="Pfam" id="PF02770"/>
    </source>
</evidence>
<dbReference type="Gene3D" id="1.20.140.10">
    <property type="entry name" value="Butyryl-CoA Dehydrogenase, subunit A, domain 3"/>
    <property type="match status" value="1"/>
</dbReference>
<organism evidence="5 6">
    <name type="scientific">Ancylobacter novellus</name>
    <name type="common">Thiobacillus novellus</name>
    <dbReference type="NCBI Taxonomy" id="921"/>
    <lineage>
        <taxon>Bacteria</taxon>
        <taxon>Pseudomonadati</taxon>
        <taxon>Pseudomonadota</taxon>
        <taxon>Alphaproteobacteria</taxon>
        <taxon>Hyphomicrobiales</taxon>
        <taxon>Xanthobacteraceae</taxon>
        <taxon>Ancylobacter</taxon>
    </lineage>
</organism>
<dbReference type="SUPFAM" id="SSF56645">
    <property type="entry name" value="Acyl-CoA dehydrogenase NM domain-like"/>
    <property type="match status" value="1"/>
</dbReference>
<dbReference type="InterPro" id="IPR050741">
    <property type="entry name" value="Acyl-CoA_dehydrogenase"/>
</dbReference>
<feature type="domain" description="Acyl-CoA dehydrogenase C-terminal" evidence="4">
    <location>
        <begin position="249"/>
        <end position="385"/>
    </location>
</feature>
<gene>
    <name evidence="5" type="ORF">DI565_19875</name>
</gene>